<name>A0AAV5A1V5_9AGAM</name>
<dbReference type="EMBL" id="BPWL01000003">
    <property type="protein sequence ID" value="GJJ08612.1"/>
    <property type="molecule type" value="Genomic_DNA"/>
</dbReference>
<protein>
    <recommendedName>
        <fullName evidence="8">Flavin-containing monooxygenase</fullName>
    </recommendedName>
</protein>
<dbReference type="GO" id="GO:0050660">
    <property type="term" value="F:flavin adenine dinucleotide binding"/>
    <property type="evidence" value="ECO:0007669"/>
    <property type="project" value="InterPro"/>
</dbReference>
<evidence type="ECO:0000256" key="5">
    <source>
        <dbReference type="ARBA" id="ARBA00023002"/>
    </source>
</evidence>
<evidence type="ECO:0000256" key="4">
    <source>
        <dbReference type="ARBA" id="ARBA00022857"/>
    </source>
</evidence>
<accession>A0AAV5A1V5</accession>
<keyword evidence="5" id="KW-0560">Oxidoreductase</keyword>
<dbReference type="GO" id="GO:0050661">
    <property type="term" value="F:NADP binding"/>
    <property type="evidence" value="ECO:0007669"/>
    <property type="project" value="InterPro"/>
</dbReference>
<gene>
    <name evidence="6" type="ORF">Clacol_002831</name>
</gene>
<dbReference type="InterPro" id="IPR050346">
    <property type="entry name" value="FMO-like"/>
</dbReference>
<comment type="similarity">
    <text evidence="1">Belongs to the FMO family.</text>
</comment>
<evidence type="ECO:0000313" key="6">
    <source>
        <dbReference type="EMBL" id="GJJ08612.1"/>
    </source>
</evidence>
<dbReference type="Pfam" id="PF00743">
    <property type="entry name" value="FMO-like"/>
    <property type="match status" value="1"/>
</dbReference>
<dbReference type="InterPro" id="IPR036188">
    <property type="entry name" value="FAD/NAD-bd_sf"/>
</dbReference>
<dbReference type="PRINTS" id="PR00370">
    <property type="entry name" value="FMOXYGENASE"/>
</dbReference>
<sequence>MRSQVILSLLSTYFSTSRLSFLSGPSSKLSSGLKEVFSDDNQLPVNKSIAIVGAGSAGLAMLKTLTELPDETKQSLNFILFEEREDVGGIWLPDINIVHPPQLPETPLYPRLRTNTPVPTMTYPNVTFPPGTPLFPSHVHILAYLKRYASRFDLYDHIAFNHKVTEAKWLGTPYAGQWNLTVLNSNGTNETKIVDHLVVATGNNHIPRSPSWPGQDSWLRQSTDREILHSIYYKGPERYTNKTVLVVGGGASGRDASSQIYGVAQKVYVSLHHPSSLEIPPEIEIRPDISHFTNNTIVFVDKSQVKVDSVLLATGYQMRKPFLEAGDVMAIHPKTRFRQSNEDDRDDDITASSPTLTTNFKYIFPLHKHILSLCASHPPTALSFIGLPSGIANCPSDYAQGLFVTHVILYPNILPSRDEMLAELELQEQTIREHGLNPYEVGHRLLNGTSSEYQDDLVDFLRDKGVISPYTPKFVEQWRRDANYPYLRRGWIHIEDLGEADQWLEGVETEAEWADLMNRVDAWQHDWENENNISFVPDPLQFSYVDDY</sequence>
<evidence type="ECO:0000256" key="1">
    <source>
        <dbReference type="ARBA" id="ARBA00009183"/>
    </source>
</evidence>
<dbReference type="AlphaFoldDB" id="A0AAV5A1V5"/>
<keyword evidence="7" id="KW-1185">Reference proteome</keyword>
<comment type="caution">
    <text evidence="6">The sequence shown here is derived from an EMBL/GenBank/DDBJ whole genome shotgun (WGS) entry which is preliminary data.</text>
</comment>
<evidence type="ECO:0000256" key="2">
    <source>
        <dbReference type="ARBA" id="ARBA00022630"/>
    </source>
</evidence>
<organism evidence="6 7">
    <name type="scientific">Clathrus columnatus</name>
    <dbReference type="NCBI Taxonomy" id="1419009"/>
    <lineage>
        <taxon>Eukaryota</taxon>
        <taxon>Fungi</taxon>
        <taxon>Dikarya</taxon>
        <taxon>Basidiomycota</taxon>
        <taxon>Agaricomycotina</taxon>
        <taxon>Agaricomycetes</taxon>
        <taxon>Phallomycetidae</taxon>
        <taxon>Phallales</taxon>
        <taxon>Clathraceae</taxon>
        <taxon>Clathrus</taxon>
    </lineage>
</organism>
<keyword evidence="4" id="KW-0521">NADP</keyword>
<keyword evidence="2" id="KW-0285">Flavoprotein</keyword>
<dbReference type="SUPFAM" id="SSF51905">
    <property type="entry name" value="FAD/NAD(P)-binding domain"/>
    <property type="match status" value="1"/>
</dbReference>
<dbReference type="Proteomes" id="UP001050691">
    <property type="component" value="Unassembled WGS sequence"/>
</dbReference>
<dbReference type="Gene3D" id="3.50.50.60">
    <property type="entry name" value="FAD/NAD(P)-binding domain"/>
    <property type="match status" value="2"/>
</dbReference>
<proteinExistence type="inferred from homology"/>
<evidence type="ECO:0000256" key="3">
    <source>
        <dbReference type="ARBA" id="ARBA00022827"/>
    </source>
</evidence>
<keyword evidence="3" id="KW-0274">FAD</keyword>
<dbReference type="InterPro" id="IPR000960">
    <property type="entry name" value="Flavin_mOase"/>
</dbReference>
<reference evidence="6" key="1">
    <citation type="submission" date="2021-10" db="EMBL/GenBank/DDBJ databases">
        <title>De novo Genome Assembly of Clathrus columnatus (Basidiomycota, Fungi) Using Illumina and Nanopore Sequence Data.</title>
        <authorList>
            <person name="Ogiso-Tanaka E."/>
            <person name="Itagaki H."/>
            <person name="Hosoya T."/>
            <person name="Hosaka K."/>
        </authorList>
    </citation>
    <scope>NUCLEOTIDE SEQUENCE</scope>
    <source>
        <strain evidence="6">MO-923</strain>
    </source>
</reference>
<dbReference type="InterPro" id="IPR020946">
    <property type="entry name" value="Flavin_mOase-like"/>
</dbReference>
<evidence type="ECO:0000313" key="7">
    <source>
        <dbReference type="Proteomes" id="UP001050691"/>
    </source>
</evidence>
<evidence type="ECO:0008006" key="8">
    <source>
        <dbReference type="Google" id="ProtNLM"/>
    </source>
</evidence>
<dbReference type="GO" id="GO:0004499">
    <property type="term" value="F:N,N-dimethylaniline monooxygenase activity"/>
    <property type="evidence" value="ECO:0007669"/>
    <property type="project" value="InterPro"/>
</dbReference>
<dbReference type="PANTHER" id="PTHR23023">
    <property type="entry name" value="DIMETHYLANILINE MONOOXYGENASE"/>
    <property type="match status" value="1"/>
</dbReference>